<accession>A0A835F7X0</accession>
<sequence>MGGELGRRPEELFNHYVSLWTATRNIVGALGFLVLFWSTVVLLGGFVGLLRVKEFWVLTALSFLMAFRMAKICSKEFSKGIYLEEPKIISILQLKWMEAHNKVLVFMMWMVRVVKFIFGWSFILLVNISPLVIVGISVWRLVQRDYGDADGDPGNRAKLTAALDIFYALTLFQGLFSLYHVALIWKWGRYLLSKSSVAKYCELGVEEWGYEVARMYLRETKRKFSKEGVVPDNWNLIAYGVEFLQSASGDDRLWGARVLDLDLVYGKDKSVVTQNLLFSRLSIMNLIGMIGLRGKDDTEKRERAARIVAHLASDLSIKHFPGTLQCICSLLESSKQSCDQKLPDEKDQNGSLNTSQQHQDDAVMLMVNDEHEQDSSLCDWLLANIKRTTLYVIQQDMEDSVKVRRYSYTSKGAKDLISQGLLILEKLTEDEGNCTEISRHQRLMSKITSPLSSHDFLSIVQDSTMFQMISSLLTVVSRILTSYGDGTTRLRQELASNTEVVSNLMGILDTDSEGAQELHGRALEILTELAFNDYFTKLTFGDPEPKFMLNKLFETVQCIFLDRERAIRLRGQAGEALARLLTLRKATARGANVSDILSKKDAINLFNKVLDHILSSKMGTAAGGSNSNVAENISDTEQCEERKLISALLSVAVVMCNENVISKKDFAHANTEDTALVKKLKEVLESNKHSTAECLRVVKLTCQLVIAMIQAKPSCIQLFDEQNFKEALTEALDTMSEIDSCMLFAGNGYDREGIKPARSLAPLVKEAQQLLQS</sequence>
<reference evidence="2" key="1">
    <citation type="submission" date="2020-07" db="EMBL/GenBank/DDBJ databases">
        <title>Genome sequence and genetic diversity analysis of an under-domesticated orphan crop, white fonio (Digitaria exilis).</title>
        <authorList>
            <person name="Bennetzen J.L."/>
            <person name="Chen S."/>
            <person name="Ma X."/>
            <person name="Wang X."/>
            <person name="Yssel A.E.J."/>
            <person name="Chaluvadi S.R."/>
            <person name="Johnson M."/>
            <person name="Gangashetty P."/>
            <person name="Hamidou F."/>
            <person name="Sanogo M.D."/>
            <person name="Zwaenepoel A."/>
            <person name="Wallace J."/>
            <person name="Van De Peer Y."/>
            <person name="Van Deynze A."/>
        </authorList>
    </citation>
    <scope>NUCLEOTIDE SEQUENCE</scope>
    <source>
        <tissue evidence="2">Leaves</tissue>
    </source>
</reference>
<dbReference type="SUPFAM" id="SSF48371">
    <property type="entry name" value="ARM repeat"/>
    <property type="match status" value="1"/>
</dbReference>
<proteinExistence type="predicted"/>
<keyword evidence="1" id="KW-0812">Transmembrane</keyword>
<gene>
    <name evidence="2" type="ORF">HU200_016436</name>
</gene>
<feature type="transmembrane region" description="Helical" evidence="1">
    <location>
        <begin position="116"/>
        <end position="139"/>
    </location>
</feature>
<protein>
    <submittedName>
        <fullName evidence="2">Uncharacterized protein</fullName>
    </submittedName>
</protein>
<comment type="caution">
    <text evidence="2">The sequence shown here is derived from an EMBL/GenBank/DDBJ whole genome shotgun (WGS) entry which is preliminary data.</text>
</comment>
<dbReference type="OrthoDB" id="679747at2759"/>
<dbReference type="PANTHER" id="PTHR33115:SF56">
    <property type="entry name" value="OS05G0239400 PROTEIN"/>
    <property type="match status" value="1"/>
</dbReference>
<evidence type="ECO:0000313" key="2">
    <source>
        <dbReference type="EMBL" id="KAF8731378.1"/>
    </source>
</evidence>
<keyword evidence="3" id="KW-1185">Reference proteome</keyword>
<dbReference type="EMBL" id="JACEFO010001608">
    <property type="protein sequence ID" value="KAF8731378.1"/>
    <property type="molecule type" value="Genomic_DNA"/>
</dbReference>
<dbReference type="AlphaFoldDB" id="A0A835F7X0"/>
<name>A0A835F7X0_9POAL</name>
<feature type="transmembrane region" description="Helical" evidence="1">
    <location>
        <begin position="55"/>
        <end position="73"/>
    </location>
</feature>
<keyword evidence="1" id="KW-0472">Membrane</keyword>
<organism evidence="2 3">
    <name type="scientific">Digitaria exilis</name>
    <dbReference type="NCBI Taxonomy" id="1010633"/>
    <lineage>
        <taxon>Eukaryota</taxon>
        <taxon>Viridiplantae</taxon>
        <taxon>Streptophyta</taxon>
        <taxon>Embryophyta</taxon>
        <taxon>Tracheophyta</taxon>
        <taxon>Spermatophyta</taxon>
        <taxon>Magnoliopsida</taxon>
        <taxon>Liliopsida</taxon>
        <taxon>Poales</taxon>
        <taxon>Poaceae</taxon>
        <taxon>PACMAD clade</taxon>
        <taxon>Panicoideae</taxon>
        <taxon>Panicodae</taxon>
        <taxon>Paniceae</taxon>
        <taxon>Anthephorinae</taxon>
        <taxon>Digitaria</taxon>
    </lineage>
</organism>
<dbReference type="Proteomes" id="UP000636709">
    <property type="component" value="Unassembled WGS sequence"/>
</dbReference>
<evidence type="ECO:0000313" key="3">
    <source>
        <dbReference type="Proteomes" id="UP000636709"/>
    </source>
</evidence>
<feature type="transmembrane region" description="Helical" evidence="1">
    <location>
        <begin position="26"/>
        <end position="49"/>
    </location>
</feature>
<feature type="transmembrane region" description="Helical" evidence="1">
    <location>
        <begin position="165"/>
        <end position="185"/>
    </location>
</feature>
<evidence type="ECO:0000256" key="1">
    <source>
        <dbReference type="SAM" id="Phobius"/>
    </source>
</evidence>
<dbReference type="InterPro" id="IPR016024">
    <property type="entry name" value="ARM-type_fold"/>
</dbReference>
<keyword evidence="1" id="KW-1133">Transmembrane helix</keyword>
<dbReference type="PANTHER" id="PTHR33115">
    <property type="entry name" value="ARM REPEAT SUPERFAMILY PROTEIN"/>
    <property type="match status" value="1"/>
</dbReference>